<keyword evidence="3" id="KW-1185">Reference proteome</keyword>
<reference evidence="2 3" key="1">
    <citation type="submission" date="2015-04" db="EMBL/GenBank/DDBJ databases">
        <title>Genome sequence of Ceratocystis platani, a major pathogen of plane trees.</title>
        <authorList>
            <person name="Belbahri L."/>
        </authorList>
    </citation>
    <scope>NUCLEOTIDE SEQUENCE [LARGE SCALE GENOMIC DNA]</scope>
    <source>
        <strain evidence="2 3">CFO</strain>
    </source>
</reference>
<feature type="region of interest" description="Disordered" evidence="1">
    <location>
        <begin position="263"/>
        <end position="284"/>
    </location>
</feature>
<dbReference type="Proteomes" id="UP000034841">
    <property type="component" value="Unassembled WGS sequence"/>
</dbReference>
<evidence type="ECO:0000256" key="1">
    <source>
        <dbReference type="SAM" id="MobiDB-lite"/>
    </source>
</evidence>
<comment type="caution">
    <text evidence="2">The sequence shown here is derived from an EMBL/GenBank/DDBJ whole genome shotgun (WGS) entry which is preliminary data.</text>
</comment>
<evidence type="ECO:0000313" key="3">
    <source>
        <dbReference type="Proteomes" id="UP000034841"/>
    </source>
</evidence>
<evidence type="ECO:0000313" key="2">
    <source>
        <dbReference type="EMBL" id="KKF93199.1"/>
    </source>
</evidence>
<dbReference type="EMBL" id="LBBL01000267">
    <property type="protein sequence ID" value="KKF93199.1"/>
    <property type="molecule type" value="Genomic_DNA"/>
</dbReference>
<proteinExistence type="predicted"/>
<dbReference type="AlphaFoldDB" id="A0A0F8DAU9"/>
<gene>
    <name evidence="2" type="ORF">CFO_g4444</name>
</gene>
<organism evidence="2 3">
    <name type="scientific">Ceratocystis fimbriata f. sp. platani</name>
    <dbReference type="NCBI Taxonomy" id="88771"/>
    <lineage>
        <taxon>Eukaryota</taxon>
        <taxon>Fungi</taxon>
        <taxon>Dikarya</taxon>
        <taxon>Ascomycota</taxon>
        <taxon>Pezizomycotina</taxon>
        <taxon>Sordariomycetes</taxon>
        <taxon>Hypocreomycetidae</taxon>
        <taxon>Microascales</taxon>
        <taxon>Ceratocystidaceae</taxon>
        <taxon>Ceratocystis</taxon>
    </lineage>
</organism>
<feature type="compositionally biased region" description="Low complexity" evidence="1">
    <location>
        <begin position="273"/>
        <end position="284"/>
    </location>
</feature>
<name>A0A0F8DAU9_CERFI</name>
<accession>A0A0F8DAU9</accession>
<protein>
    <submittedName>
        <fullName evidence="2">Uncharacterized protein</fullName>
    </submittedName>
</protein>
<sequence>MPVLSPHRRYGRRRLQLSTQDLLDVCRENWVLPIYRESRFFTHLFKRCQARVNDRRPSASHRIRPPLTNSHVLRASLQGLGLYSHDMQGLAPVPETPEHDGGFVHDTRCFAVARSCDAGSETPILFRSYGAPSSAIGACPVTQMDEHDEDMQGPHHSDSPFSEDYFSQAAKCVVDVPFQFPRRPNRAIRSPDIIDGSSMWCNPSELLLPILEVLSTAEAWVEDNHAVIEELAQAVTQALSAEDAGGPAFSKIEKKPLAAESRKDSLWSHNDASPLPMMPESSLSTTPPLPIPSLCSLPSSIGRPLEIGHSSLLNAARENSSDGRSARTATRLLHILSFLAPKNIAPEIIALAASSQAVRQGETAGHISLTGTNFPMALFTQQPIDHVQRQNSPVSSLNISPEPCTTAFAALENLGLLTAEQQPAPNWPQPLTWFSISPDMQRHVRLAMGSSQLQESLWAASTIVHYSLATPSRFPFFLAQRWLPHCYALQRHTAELFKRGTYTEYSDHDSAVQSTVRAQLFAACGFAPFAAAEMPDALAILYQNYAVNGKQACLDVALQASLLYADILLQANRLALRAKEICARLLAGDKESVDVNVDLDISAIRTVAIENSSYVSSATDVDVGLLLDIAYAYALLRDFSAAMEVGNMALQAVEHCAVDLSGPTLAVYRKVAIIEAQSGRGIAQGQGIERLRRAVYLTKDVVLDSDAEILRTQITLAELALLKVEAEKMSRGDDEGTQNAANTVVSDISKTYQACRRRFGPLETLLEA</sequence>